<keyword evidence="1" id="KW-0472">Membrane</keyword>
<dbReference type="InterPro" id="IPR009339">
    <property type="entry name" value="DUF998"/>
</dbReference>
<keyword evidence="1" id="KW-1133">Transmembrane helix</keyword>
<gene>
    <name evidence="2" type="ORF">BJ987_005008</name>
</gene>
<evidence type="ECO:0000313" key="3">
    <source>
        <dbReference type="Proteomes" id="UP001519325"/>
    </source>
</evidence>
<dbReference type="EMBL" id="JAGGMR010000001">
    <property type="protein sequence ID" value="MBP2192107.1"/>
    <property type="molecule type" value="Genomic_DNA"/>
</dbReference>
<sequence length="203" mass="21317">MMKVSRWCGLLTGPLFIVAFLIEGALRDGYNPMRHPVSALSLGPWGWTASLTFGVCGVLGLIFAVGLWRAGAVVAAMLVGLWAIGLLGLGVFVTDPVSGYPPGVPAPPHTTLHSTLHNIFSVLVLLGLTAACFVFAGDRGWLWMGYSLASGLVFGVAFMVAGSGFAQAPNLVDTGGLWQRIAIVAGWTWLTVLAFLSKELSSA</sequence>
<evidence type="ECO:0008006" key="4">
    <source>
        <dbReference type="Google" id="ProtNLM"/>
    </source>
</evidence>
<protein>
    <recommendedName>
        <fullName evidence="4">DUF998 domain-containing protein</fullName>
    </recommendedName>
</protein>
<evidence type="ECO:0000313" key="2">
    <source>
        <dbReference type="EMBL" id="MBP2192107.1"/>
    </source>
</evidence>
<organism evidence="2 3">
    <name type="scientific">Nocardia goodfellowii</name>
    <dbReference type="NCBI Taxonomy" id="882446"/>
    <lineage>
        <taxon>Bacteria</taxon>
        <taxon>Bacillati</taxon>
        <taxon>Actinomycetota</taxon>
        <taxon>Actinomycetes</taxon>
        <taxon>Mycobacteriales</taxon>
        <taxon>Nocardiaceae</taxon>
        <taxon>Nocardia</taxon>
    </lineage>
</organism>
<keyword evidence="3" id="KW-1185">Reference proteome</keyword>
<feature type="transmembrane region" description="Helical" evidence="1">
    <location>
        <begin position="114"/>
        <end position="136"/>
    </location>
</feature>
<dbReference type="Pfam" id="PF06197">
    <property type="entry name" value="DUF998"/>
    <property type="match status" value="1"/>
</dbReference>
<evidence type="ECO:0000256" key="1">
    <source>
        <dbReference type="SAM" id="Phobius"/>
    </source>
</evidence>
<reference evidence="2 3" key="1">
    <citation type="submission" date="2021-03" db="EMBL/GenBank/DDBJ databases">
        <title>Sequencing the genomes of 1000 actinobacteria strains.</title>
        <authorList>
            <person name="Klenk H.-P."/>
        </authorList>
    </citation>
    <scope>NUCLEOTIDE SEQUENCE [LARGE SCALE GENOMIC DNA]</scope>
    <source>
        <strain evidence="2 3">DSM 45516</strain>
    </source>
</reference>
<comment type="caution">
    <text evidence="2">The sequence shown here is derived from an EMBL/GenBank/DDBJ whole genome shotgun (WGS) entry which is preliminary data.</text>
</comment>
<feature type="transmembrane region" description="Helical" evidence="1">
    <location>
        <begin position="45"/>
        <end position="65"/>
    </location>
</feature>
<accession>A0ABS4QK78</accession>
<keyword evidence="1" id="KW-0812">Transmembrane</keyword>
<dbReference type="RefSeq" id="WP_209894737.1">
    <property type="nucleotide sequence ID" value="NZ_JAGGMR010000001.1"/>
</dbReference>
<name>A0ABS4QK78_9NOCA</name>
<proteinExistence type="predicted"/>
<feature type="transmembrane region" description="Helical" evidence="1">
    <location>
        <begin position="72"/>
        <end position="94"/>
    </location>
</feature>
<feature type="transmembrane region" description="Helical" evidence="1">
    <location>
        <begin position="143"/>
        <end position="165"/>
    </location>
</feature>
<feature type="transmembrane region" description="Helical" evidence="1">
    <location>
        <begin position="177"/>
        <end position="196"/>
    </location>
</feature>
<dbReference type="Proteomes" id="UP001519325">
    <property type="component" value="Unassembled WGS sequence"/>
</dbReference>